<dbReference type="Proteomes" id="UP001143545">
    <property type="component" value="Unassembled WGS sequence"/>
</dbReference>
<comment type="caution">
    <text evidence="1">The sequence shown here is derived from an EMBL/GenBank/DDBJ whole genome shotgun (WGS) entry which is preliminary data.</text>
</comment>
<dbReference type="RefSeq" id="WP_281756555.1">
    <property type="nucleotide sequence ID" value="NZ_BRVP01000040.1"/>
</dbReference>
<accession>A0A9W6EWD6</accession>
<name>A0A9W6EWD6_9FLAO</name>
<protein>
    <submittedName>
        <fullName evidence="1">Uncharacterized protein</fullName>
    </submittedName>
</protein>
<keyword evidence="2" id="KW-1185">Reference proteome</keyword>
<proteinExistence type="predicted"/>
<organism evidence="1 2">
    <name type="scientific">Neptunitalea chrysea</name>
    <dbReference type="NCBI Taxonomy" id="1647581"/>
    <lineage>
        <taxon>Bacteria</taxon>
        <taxon>Pseudomonadati</taxon>
        <taxon>Bacteroidota</taxon>
        <taxon>Flavobacteriia</taxon>
        <taxon>Flavobacteriales</taxon>
        <taxon>Flavobacteriaceae</taxon>
        <taxon>Neptunitalea</taxon>
    </lineage>
</organism>
<dbReference type="AlphaFoldDB" id="A0A9W6EWD6"/>
<evidence type="ECO:0000313" key="2">
    <source>
        <dbReference type="Proteomes" id="UP001143545"/>
    </source>
</evidence>
<dbReference type="EMBL" id="BRVP01000040">
    <property type="protein sequence ID" value="GLB54171.1"/>
    <property type="molecule type" value="Genomic_DNA"/>
</dbReference>
<reference evidence="1" key="1">
    <citation type="submission" date="2022-07" db="EMBL/GenBank/DDBJ databases">
        <title>Taxonomy of Novel Oxalotrophic and Methylotrophic Bacteria.</title>
        <authorList>
            <person name="Sahin N."/>
            <person name="Tani A."/>
        </authorList>
    </citation>
    <scope>NUCLEOTIDE SEQUENCE</scope>
    <source>
        <strain evidence="1">AM327</strain>
    </source>
</reference>
<sequence>MKHTYEELHKIEEELIQIQGLFKALQLLLPDGEAHDCVMNALEERLEQLQKHFYEYWERLAHLSELSKLSSTLFEKEFYNR</sequence>
<evidence type="ECO:0000313" key="1">
    <source>
        <dbReference type="EMBL" id="GLB54171.1"/>
    </source>
</evidence>
<gene>
    <name evidence="1" type="ORF">NBRC110019_32120</name>
</gene>